<feature type="chain" id="PRO_5012245561" description="DUF6438 domain-containing protein" evidence="1">
    <location>
        <begin position="20"/>
        <end position="175"/>
    </location>
</feature>
<dbReference type="InterPro" id="IPR045497">
    <property type="entry name" value="DUF6438"/>
</dbReference>
<dbReference type="Pfam" id="PF20033">
    <property type="entry name" value="DUF6438"/>
    <property type="match status" value="1"/>
</dbReference>
<feature type="signal peptide" evidence="1">
    <location>
        <begin position="1"/>
        <end position="19"/>
    </location>
</feature>
<keyword evidence="1" id="KW-0732">Signal</keyword>
<sequence>MTQRMGSALVSLLALGACATVPGSPGEETEQGSGPRKETIAVSVGPCFGFCPVYDAKIAPDGTVTFHGERHTATLGDKSRVAGKGTYASISASLAPFRPTDGTTGVVPCDAAISDMSSYTITWTDAQGLKTVATHQQGCSGGPGQALDRILKDLPDRLGISAWAKQITRPGTSRG</sequence>
<proteinExistence type="predicted"/>
<protein>
    <recommendedName>
        <fullName evidence="2">DUF6438 domain-containing protein</fullName>
    </recommendedName>
</protein>
<evidence type="ECO:0000313" key="3">
    <source>
        <dbReference type="EMBL" id="ATI79972.1"/>
    </source>
</evidence>
<organism evidence="3 4">
    <name type="scientific">Sphingobium yanoikuyae</name>
    <name type="common">Sphingomonas yanoikuyae</name>
    <dbReference type="NCBI Taxonomy" id="13690"/>
    <lineage>
        <taxon>Bacteria</taxon>
        <taxon>Pseudomonadati</taxon>
        <taxon>Pseudomonadota</taxon>
        <taxon>Alphaproteobacteria</taxon>
        <taxon>Sphingomonadales</taxon>
        <taxon>Sphingomonadaceae</taxon>
        <taxon>Sphingobium</taxon>
    </lineage>
</organism>
<evidence type="ECO:0000259" key="2">
    <source>
        <dbReference type="Pfam" id="PF20033"/>
    </source>
</evidence>
<reference evidence="3 4" key="1">
    <citation type="submission" date="2017-10" db="EMBL/GenBank/DDBJ databases">
        <title>Sphingobium yanoikuyae S72.</title>
        <authorList>
            <person name="Sanchez E."/>
            <person name="Bustos P."/>
            <person name="Mendoza P."/>
            <person name="Guo X."/>
            <person name="Mendoza A."/>
        </authorList>
    </citation>
    <scope>NUCLEOTIDE SEQUENCE [LARGE SCALE GENOMIC DNA]</scope>
    <source>
        <strain evidence="3 4">S72</strain>
    </source>
</reference>
<dbReference type="PROSITE" id="PS51257">
    <property type="entry name" value="PROKAR_LIPOPROTEIN"/>
    <property type="match status" value="1"/>
</dbReference>
<dbReference type="EMBL" id="CP023741">
    <property type="protein sequence ID" value="ATI79972.1"/>
    <property type="molecule type" value="Genomic_DNA"/>
</dbReference>
<gene>
    <name evidence="3" type="ORF">A6768_08105</name>
</gene>
<dbReference type="Proteomes" id="UP000219422">
    <property type="component" value="Chromosome"/>
</dbReference>
<name>A0A291MY07_SPHYA</name>
<dbReference type="KEGG" id="sya:A6768_08105"/>
<evidence type="ECO:0000256" key="1">
    <source>
        <dbReference type="SAM" id="SignalP"/>
    </source>
</evidence>
<accession>A0A291MY07</accession>
<dbReference type="AlphaFoldDB" id="A0A291MY07"/>
<evidence type="ECO:0000313" key="4">
    <source>
        <dbReference type="Proteomes" id="UP000219422"/>
    </source>
</evidence>
<feature type="domain" description="DUF6438" evidence="2">
    <location>
        <begin position="39"/>
        <end position="143"/>
    </location>
</feature>